<dbReference type="EC" id="2.7.7.33" evidence="2"/>
<proteinExistence type="predicted"/>
<dbReference type="GO" id="GO:0047343">
    <property type="term" value="F:glucose-1-phosphate cytidylyltransferase activity"/>
    <property type="evidence" value="ECO:0007669"/>
    <property type="project" value="UniProtKB-EC"/>
</dbReference>
<feature type="non-terminal residue" evidence="2">
    <location>
        <position position="1"/>
    </location>
</feature>
<dbReference type="SUPFAM" id="SSF53448">
    <property type="entry name" value="Nucleotide-diphospho-sugar transferases"/>
    <property type="match status" value="1"/>
</dbReference>
<comment type="caution">
    <text evidence="2">The sequence shown here is derived from an EMBL/GenBank/DDBJ whole genome shotgun (WGS) entry which is preliminary data.</text>
</comment>
<sequence length="254" mass="30192">KVVILCGGLGTRLREETEYKPKPMVEIGGRPILWHIMKIYSTYGFNDFILCLGYKQHIIREYFLNYEYMNNDFTINLGSREKIVYHSTHNENWNVTLVDTGFETKKGTRVKKIEPYIKEDRFMLTYGDGVGNINIRELINYHLKQGKIVTFTGVHPISRFATVETDESGEITAWSEKKTLEGYINAGFFVLERKIFDYLDDDCELEERPMERLAKEKQIAMYKYDGFWHCMDTYRDYMFLQSLWERGEAPWKIW</sequence>
<dbReference type="InterPro" id="IPR005835">
    <property type="entry name" value="NTP_transferase_dom"/>
</dbReference>
<dbReference type="CDD" id="cd02524">
    <property type="entry name" value="G1P_cytidylyltransferase"/>
    <property type="match status" value="1"/>
</dbReference>
<dbReference type="AlphaFoldDB" id="A0A7C5HEU6"/>
<dbReference type="Proteomes" id="UP000886110">
    <property type="component" value="Unassembled WGS sequence"/>
</dbReference>
<organism evidence="2">
    <name type="scientific">candidate division WOR-3 bacterium</name>
    <dbReference type="NCBI Taxonomy" id="2052148"/>
    <lineage>
        <taxon>Bacteria</taxon>
        <taxon>Bacteria division WOR-3</taxon>
    </lineage>
</organism>
<keyword evidence="2" id="KW-0808">Transferase</keyword>
<dbReference type="Gene3D" id="3.90.550.10">
    <property type="entry name" value="Spore Coat Polysaccharide Biosynthesis Protein SpsA, Chain A"/>
    <property type="match status" value="1"/>
</dbReference>
<accession>A0A7C5HEU6</accession>
<dbReference type="PANTHER" id="PTHR47183">
    <property type="entry name" value="GLUCOSE-1-PHOSPHATE CYTIDYLYLTRANSFERASE-RELATED"/>
    <property type="match status" value="1"/>
</dbReference>
<dbReference type="GO" id="GO:0009243">
    <property type="term" value="P:O antigen biosynthetic process"/>
    <property type="evidence" value="ECO:0007669"/>
    <property type="project" value="InterPro"/>
</dbReference>
<keyword evidence="2" id="KW-0548">Nucleotidyltransferase</keyword>
<evidence type="ECO:0000313" key="2">
    <source>
        <dbReference type="EMBL" id="HHE05092.1"/>
    </source>
</evidence>
<dbReference type="InterPro" id="IPR013446">
    <property type="entry name" value="G1P_cyt_trans-like"/>
</dbReference>
<protein>
    <submittedName>
        <fullName evidence="2">Glucose-1-phosphate cytidylyltransferase</fullName>
        <ecNumber evidence="2">2.7.7.33</ecNumber>
    </submittedName>
</protein>
<dbReference type="PANTHER" id="PTHR47183:SF1">
    <property type="entry name" value="GLUCOSE-1-PHOSPHATE CYTIDYLYLTRANSFERASE"/>
    <property type="match status" value="1"/>
</dbReference>
<reference evidence="2" key="1">
    <citation type="journal article" date="2020" name="mSystems">
        <title>Genome- and Community-Level Interaction Insights into Carbon Utilization and Element Cycling Functions of Hydrothermarchaeota in Hydrothermal Sediment.</title>
        <authorList>
            <person name="Zhou Z."/>
            <person name="Liu Y."/>
            <person name="Xu W."/>
            <person name="Pan J."/>
            <person name="Luo Z.H."/>
            <person name="Li M."/>
        </authorList>
    </citation>
    <scope>NUCLEOTIDE SEQUENCE [LARGE SCALE GENOMIC DNA]</scope>
    <source>
        <strain evidence="2">HyVt-74</strain>
    </source>
</reference>
<feature type="domain" description="Nucleotidyl transferase" evidence="1">
    <location>
        <begin position="1"/>
        <end position="211"/>
    </location>
</feature>
<dbReference type="InterPro" id="IPR029044">
    <property type="entry name" value="Nucleotide-diphossugar_trans"/>
</dbReference>
<dbReference type="NCBIfam" id="TIGR02623">
    <property type="entry name" value="G1P_cyt_trans"/>
    <property type="match status" value="1"/>
</dbReference>
<dbReference type="InterPro" id="IPR046981">
    <property type="entry name" value="G1P_cyt_trans"/>
</dbReference>
<name>A0A7C5HEU6_UNCW3</name>
<evidence type="ECO:0000259" key="1">
    <source>
        <dbReference type="Pfam" id="PF00483"/>
    </source>
</evidence>
<gene>
    <name evidence="2" type="primary">rfbF</name>
    <name evidence="2" type="ORF">ENL19_03410</name>
</gene>
<dbReference type="EMBL" id="DRTB01000257">
    <property type="protein sequence ID" value="HHE05092.1"/>
    <property type="molecule type" value="Genomic_DNA"/>
</dbReference>
<dbReference type="Pfam" id="PF00483">
    <property type="entry name" value="NTP_transferase"/>
    <property type="match status" value="1"/>
</dbReference>